<sequence>MSESSIIGYVDPLISVPGGRPSVKVSCGQNKFTSQVFRLGAGYKHPDGPSVSHRRVDSIPQQTHSGKPQFSRIGSFARVPSWGIEHLKGEKATLRITFWCQATLPKDAKHNQFLFSSIDSKKRDGFECWLDDFGELNFRTGGLDKVHDFPLSLRLERYRWYGLAFTINLAAGTLTFCVEAKARDIGESPSHSEKVLNFEDSVRLDPNTPLTIGGDSLPCQSFTERVKSGSFNGKIQGFKAESVSGSGDVFSLVDFDFSLDIPTDQIRDVSGNGLHGMLVNAPSRAVTGHDWDPKYSDWTRASKGYGAIYFHDDDLDDAMWDSTFQLDLPKTLRSGCYAVYLDDGETTDFVPFFLTPDPNAEKRPSVALIIPTFTYAAYANEHLHDETRDVHFPGDPDKKDKYFRTLTKRPDLGISLYDSHNDGSGAVFSTLKRPVLNMRPDYSMWLFDGPREFSADLWFVDFLDKELGEDGYDVIADHDINEFGAPLLKKYRVLLSCSHPEYPTYSMLDSYSTFLETGGHFMYLGGNGYYWVTSHDPARPHRIEVRRAEAGCRTFGLPPGNWHHSLTGEMGGLWRSRGRPPNVLFGVGSCAMGVGQGVGYGLNDEAKKNPALSFIFRGLQSETIIGDFGLVQGAASGDEIDRLDYSLGSPQNATIIATTKLAGGHSDAYMLFNEETLYPMVNILGTTSDKIRSDVVFFRTASGGAVFSVGSINWVGAMAWRRFENNVARMTGNVLREFVGRSG</sequence>
<dbReference type="Proteomes" id="UP000664521">
    <property type="component" value="Unassembled WGS sequence"/>
</dbReference>
<comment type="caution">
    <text evidence="3">The sequence shown here is derived from an EMBL/GenBank/DDBJ whole genome shotgun (WGS) entry which is preliminary data.</text>
</comment>
<dbReference type="SUPFAM" id="SSF49899">
    <property type="entry name" value="Concanavalin A-like lectins/glucanases"/>
    <property type="match status" value="1"/>
</dbReference>
<organism evidence="3 4">
    <name type="scientific">Heterodermia speciosa</name>
    <dbReference type="NCBI Taxonomy" id="116794"/>
    <lineage>
        <taxon>Eukaryota</taxon>
        <taxon>Fungi</taxon>
        <taxon>Dikarya</taxon>
        <taxon>Ascomycota</taxon>
        <taxon>Pezizomycotina</taxon>
        <taxon>Lecanoromycetes</taxon>
        <taxon>OSLEUM clade</taxon>
        <taxon>Lecanoromycetidae</taxon>
        <taxon>Caliciales</taxon>
        <taxon>Physciaceae</taxon>
        <taxon>Heterodermia</taxon>
    </lineage>
</organism>
<dbReference type="OrthoDB" id="5287072at2759"/>
<protein>
    <recommendedName>
        <fullName evidence="2">N,N-dimethylformamidase beta subunit-like C-terminal domain-containing protein</fullName>
    </recommendedName>
</protein>
<evidence type="ECO:0000256" key="1">
    <source>
        <dbReference type="SAM" id="MobiDB-lite"/>
    </source>
</evidence>
<accession>A0A8H3ETN1</accession>
<feature type="region of interest" description="Disordered" evidence="1">
    <location>
        <begin position="47"/>
        <end position="69"/>
    </location>
</feature>
<proteinExistence type="predicted"/>
<dbReference type="EMBL" id="CAJPDS010000011">
    <property type="protein sequence ID" value="CAF9912057.1"/>
    <property type="molecule type" value="Genomic_DNA"/>
</dbReference>
<name>A0A8H3ETN1_9LECA</name>
<keyword evidence="4" id="KW-1185">Reference proteome</keyword>
<dbReference type="InterPro" id="IPR046540">
    <property type="entry name" value="DMFA2_C"/>
</dbReference>
<feature type="compositionally biased region" description="Polar residues" evidence="1">
    <location>
        <begin position="59"/>
        <end position="68"/>
    </location>
</feature>
<dbReference type="InterPro" id="IPR013320">
    <property type="entry name" value="ConA-like_dom_sf"/>
</dbReference>
<evidence type="ECO:0000313" key="4">
    <source>
        <dbReference type="Proteomes" id="UP000664521"/>
    </source>
</evidence>
<dbReference type="AlphaFoldDB" id="A0A8H3ETN1"/>
<feature type="domain" description="N,N-dimethylformamidase beta subunit-like C-terminal" evidence="2">
    <location>
        <begin position="284"/>
        <end position="721"/>
    </location>
</feature>
<evidence type="ECO:0000313" key="3">
    <source>
        <dbReference type="EMBL" id="CAF9912057.1"/>
    </source>
</evidence>
<reference evidence="3" key="1">
    <citation type="submission" date="2021-03" db="EMBL/GenBank/DDBJ databases">
        <authorList>
            <person name="Tagirdzhanova G."/>
        </authorList>
    </citation>
    <scope>NUCLEOTIDE SEQUENCE</scope>
</reference>
<evidence type="ECO:0000259" key="2">
    <source>
        <dbReference type="Pfam" id="PF20254"/>
    </source>
</evidence>
<gene>
    <name evidence="3" type="ORF">HETSPECPRED_000814</name>
</gene>
<dbReference type="Pfam" id="PF20254">
    <property type="entry name" value="DMFA2_C"/>
    <property type="match status" value="1"/>
</dbReference>
<dbReference type="Gene3D" id="2.60.120.200">
    <property type="match status" value="1"/>
</dbReference>